<feature type="compositionally biased region" description="Polar residues" evidence="10">
    <location>
        <begin position="1"/>
        <end position="14"/>
    </location>
</feature>
<dbReference type="InterPro" id="IPR048962">
    <property type="entry name" value="ARIH1-like_UBL"/>
</dbReference>
<dbReference type="Pfam" id="PF21235">
    <property type="entry name" value="UBA_ARI1"/>
    <property type="match status" value="1"/>
</dbReference>
<organism evidence="14 15">
    <name type="scientific">Aphanomyces stellatus</name>
    <dbReference type="NCBI Taxonomy" id="120398"/>
    <lineage>
        <taxon>Eukaryota</taxon>
        <taxon>Sar</taxon>
        <taxon>Stramenopiles</taxon>
        <taxon>Oomycota</taxon>
        <taxon>Saprolegniomycetes</taxon>
        <taxon>Saprolegniales</taxon>
        <taxon>Verrucalvaceae</taxon>
        <taxon>Aphanomyces</taxon>
    </lineage>
</organism>
<dbReference type="GO" id="GO:0016567">
    <property type="term" value="P:protein ubiquitination"/>
    <property type="evidence" value="ECO:0007669"/>
    <property type="project" value="InterPro"/>
</dbReference>
<dbReference type="InterPro" id="IPR001841">
    <property type="entry name" value="Znf_RING"/>
</dbReference>
<reference evidence="13" key="2">
    <citation type="submission" date="2019-06" db="EMBL/GenBank/DDBJ databases">
        <title>Genomics analysis of Aphanomyces spp. identifies a new class of oomycete effector associated with host adaptation.</title>
        <authorList>
            <person name="Gaulin E."/>
        </authorList>
    </citation>
    <scope>NUCLEOTIDE SEQUENCE</scope>
    <source>
        <strain evidence="13">CBS 578.67</strain>
    </source>
</reference>
<dbReference type="EC" id="2.3.2.31" evidence="2"/>
<keyword evidence="5" id="KW-0677">Repeat</keyword>
<evidence type="ECO:0000256" key="4">
    <source>
        <dbReference type="ARBA" id="ARBA00022723"/>
    </source>
</evidence>
<keyword evidence="8" id="KW-0862">Zinc</keyword>
<evidence type="ECO:0000313" key="14">
    <source>
        <dbReference type="EMBL" id="VFT97861.1"/>
    </source>
</evidence>
<dbReference type="SMART" id="SM00647">
    <property type="entry name" value="IBR"/>
    <property type="match status" value="2"/>
</dbReference>
<evidence type="ECO:0000259" key="12">
    <source>
        <dbReference type="PROSITE" id="PS51873"/>
    </source>
</evidence>
<name>A0A485LGV5_9STRA</name>
<dbReference type="Pfam" id="PF00097">
    <property type="entry name" value="zf-C3HC4"/>
    <property type="match status" value="1"/>
</dbReference>
<evidence type="ECO:0000256" key="5">
    <source>
        <dbReference type="ARBA" id="ARBA00022737"/>
    </source>
</evidence>
<dbReference type="Proteomes" id="UP000332933">
    <property type="component" value="Unassembled WGS sequence"/>
</dbReference>
<keyword evidence="4" id="KW-0479">Metal-binding</keyword>
<keyword evidence="6 9" id="KW-0863">Zinc-finger</keyword>
<feature type="domain" description="RING-type" evidence="12">
    <location>
        <begin position="123"/>
        <end position="332"/>
    </location>
</feature>
<dbReference type="OrthoDB" id="10009520at2759"/>
<feature type="domain" description="RING-type" evidence="11">
    <location>
        <begin position="127"/>
        <end position="167"/>
    </location>
</feature>
<dbReference type="GO" id="GO:0061630">
    <property type="term" value="F:ubiquitin protein ligase activity"/>
    <property type="evidence" value="ECO:0007669"/>
    <property type="project" value="UniProtKB-EC"/>
</dbReference>
<dbReference type="InterPro" id="IPR002867">
    <property type="entry name" value="IBR_dom"/>
</dbReference>
<evidence type="ECO:0000256" key="2">
    <source>
        <dbReference type="ARBA" id="ARBA00012251"/>
    </source>
</evidence>
<keyword evidence="3" id="KW-0808">Transferase</keyword>
<dbReference type="PROSITE" id="PS51873">
    <property type="entry name" value="TRIAD"/>
    <property type="match status" value="1"/>
</dbReference>
<dbReference type="InterPro" id="IPR013083">
    <property type="entry name" value="Znf_RING/FYVE/PHD"/>
</dbReference>
<keyword evidence="15" id="KW-1185">Reference proteome</keyword>
<evidence type="ECO:0000256" key="8">
    <source>
        <dbReference type="ARBA" id="ARBA00022833"/>
    </source>
</evidence>
<dbReference type="SUPFAM" id="SSF57850">
    <property type="entry name" value="RING/U-box"/>
    <property type="match status" value="3"/>
</dbReference>
<dbReference type="PANTHER" id="PTHR11685">
    <property type="entry name" value="RBR FAMILY RING FINGER AND IBR DOMAIN-CONTAINING"/>
    <property type="match status" value="1"/>
</dbReference>
<dbReference type="CDD" id="cd20346">
    <property type="entry name" value="BRcat_RBR_ANKIB1"/>
    <property type="match status" value="1"/>
</dbReference>
<dbReference type="GO" id="GO:0008270">
    <property type="term" value="F:zinc ion binding"/>
    <property type="evidence" value="ECO:0007669"/>
    <property type="project" value="UniProtKB-KW"/>
</dbReference>
<gene>
    <name evidence="14" type="primary">Aste57867_21187</name>
    <name evidence="13" type="ORF">As57867_021119</name>
    <name evidence="14" type="ORF">ASTE57867_21187</name>
</gene>
<evidence type="ECO:0000256" key="7">
    <source>
        <dbReference type="ARBA" id="ARBA00022786"/>
    </source>
</evidence>
<dbReference type="InterPro" id="IPR045840">
    <property type="entry name" value="Ariadne"/>
</dbReference>
<protein>
    <recommendedName>
        <fullName evidence="2">RBR-type E3 ubiquitin transferase</fullName>
        <ecNumber evidence="2">2.3.2.31</ecNumber>
    </recommendedName>
</protein>
<evidence type="ECO:0000256" key="10">
    <source>
        <dbReference type="SAM" id="MobiDB-lite"/>
    </source>
</evidence>
<feature type="region of interest" description="Disordered" evidence="10">
    <location>
        <begin position="1"/>
        <end position="34"/>
    </location>
</feature>
<evidence type="ECO:0000259" key="11">
    <source>
        <dbReference type="PROSITE" id="PS50089"/>
    </source>
</evidence>
<sequence>MAGKFLSSQTSMSMSDYDYESGEEYEEEENEDIDDTHIETKPNLTGGYQVVDLGMLGRQQQQLVADVSDLLQVSKGTAIALLRRCGWSKEVVQDKFYARDTPDAFLEDCHAAKIDVWRHGITSNITCEVCRDDIPGTNIIEMGCGHRFCINCWRGYLRAKLEDGPACLLTSCLAFQCHEAVPDALVDAVLDAADKKEFAKWHLRSFVDLNATIKWCPSPGCSNAVRGTGGDVFADCACGFKFCLRCGHEAHPVVTCDALQKWTEKCASESETVNWMLVNTKKCPSVKCGVRIEKNHGCNHMTCKSCRYEFCWICMGDWSAHGTNYYNCNSFNDDAAEKAADTDLARAKTELERYLHFHTRFSNHAKSEAICVQVREAAKEQEKNLVHMTVVDFQAVLKAMDLLVECRRTLKYTYVYGYYMDATKTKEKALFEFLQAKVEANTEVLTELTETPLDRVNIAEITNYTGVTENFLNGFIEGVEDGLSQSS</sequence>
<evidence type="ECO:0000313" key="15">
    <source>
        <dbReference type="Proteomes" id="UP000332933"/>
    </source>
</evidence>
<evidence type="ECO:0000256" key="3">
    <source>
        <dbReference type="ARBA" id="ARBA00022679"/>
    </source>
</evidence>
<dbReference type="EMBL" id="VJMH01006959">
    <property type="protein sequence ID" value="KAF0687048.1"/>
    <property type="molecule type" value="Genomic_DNA"/>
</dbReference>
<dbReference type="Pfam" id="PF01485">
    <property type="entry name" value="IBR"/>
    <property type="match status" value="1"/>
</dbReference>
<dbReference type="InterPro" id="IPR018957">
    <property type="entry name" value="Znf_C3HC4_RING-type"/>
</dbReference>
<evidence type="ECO:0000256" key="6">
    <source>
        <dbReference type="ARBA" id="ARBA00022771"/>
    </source>
</evidence>
<reference evidence="14 15" key="1">
    <citation type="submission" date="2019-03" db="EMBL/GenBank/DDBJ databases">
        <authorList>
            <person name="Gaulin E."/>
            <person name="Dumas B."/>
        </authorList>
    </citation>
    <scope>NUCLEOTIDE SEQUENCE [LARGE SCALE GENOMIC DNA]</scope>
    <source>
        <strain evidence="14">CBS 568.67</strain>
    </source>
</reference>
<dbReference type="Gene3D" id="3.30.40.10">
    <property type="entry name" value="Zinc/RING finger domain, C3HC4 (zinc finger)"/>
    <property type="match status" value="1"/>
</dbReference>
<proteinExistence type="predicted"/>
<dbReference type="Gene3D" id="1.20.120.1750">
    <property type="match status" value="1"/>
</dbReference>
<keyword evidence="7" id="KW-0833">Ubl conjugation pathway</keyword>
<comment type="catalytic activity">
    <reaction evidence="1">
        <text>[E2 ubiquitin-conjugating enzyme]-S-ubiquitinyl-L-cysteine + [acceptor protein]-L-lysine = [E2 ubiquitin-conjugating enzyme]-L-cysteine + [acceptor protein]-N(6)-ubiquitinyl-L-lysine.</text>
        <dbReference type="EC" id="2.3.2.31"/>
    </reaction>
</comment>
<dbReference type="FunFam" id="3.30.40.10:FF:000019">
    <property type="entry name" value="RBR-type E3 ubiquitin transferase"/>
    <property type="match status" value="1"/>
</dbReference>
<dbReference type="Pfam" id="PF22191">
    <property type="entry name" value="IBR_1"/>
    <property type="match status" value="1"/>
</dbReference>
<dbReference type="InterPro" id="IPR044066">
    <property type="entry name" value="TRIAD_supradom"/>
</dbReference>
<dbReference type="InterPro" id="IPR031127">
    <property type="entry name" value="E3_UB_ligase_RBR"/>
</dbReference>
<dbReference type="EMBL" id="CAADRA010006985">
    <property type="protein sequence ID" value="VFT97861.1"/>
    <property type="molecule type" value="Genomic_DNA"/>
</dbReference>
<dbReference type="FunFam" id="1.20.120.1750:FF:000002">
    <property type="entry name" value="RBR-type E3 ubiquitin transferase"/>
    <property type="match status" value="1"/>
</dbReference>
<dbReference type="PROSITE" id="PS50089">
    <property type="entry name" value="ZF_RING_2"/>
    <property type="match status" value="1"/>
</dbReference>
<evidence type="ECO:0000313" key="13">
    <source>
        <dbReference type="EMBL" id="KAF0687048.1"/>
    </source>
</evidence>
<feature type="compositionally biased region" description="Acidic residues" evidence="10">
    <location>
        <begin position="17"/>
        <end position="34"/>
    </location>
</feature>
<evidence type="ECO:0000256" key="9">
    <source>
        <dbReference type="PROSITE-ProRule" id="PRU00175"/>
    </source>
</evidence>
<dbReference type="AlphaFoldDB" id="A0A485LGV5"/>
<dbReference type="Pfam" id="PF19422">
    <property type="entry name" value="Ariadne"/>
    <property type="match status" value="1"/>
</dbReference>
<evidence type="ECO:0000256" key="1">
    <source>
        <dbReference type="ARBA" id="ARBA00001798"/>
    </source>
</evidence>
<accession>A0A485LGV5</accession>